<dbReference type="SUPFAM" id="SSF56300">
    <property type="entry name" value="Metallo-dependent phosphatases"/>
    <property type="match status" value="1"/>
</dbReference>
<dbReference type="EMBL" id="KZ149958">
    <property type="protein sequence ID" value="PZC76416.1"/>
    <property type="molecule type" value="Genomic_DNA"/>
</dbReference>
<sequence length="595" mass="65689">YSRNKRNKNVLIQKLLVATLLAVVALASSNVLKPKGSFELLILHNNDMHAHFEQSSQRSGTCTNDDREAGKCYGGFPRVAHVVKEARAAALNHTGPPVLYLNAGDTYTGTAWFTIYKWKIAAEFVNALQPDAVSLGNHEFDNGISGLTPFIENLTCPILCANLILTKEPELQAERNLMDSVVFNINGTKIGVIGYLTPDTKVLAIRNDVEYIEEVTAIKKEATRLKNMGVNILIALGHSGFTKDLEIAEKVEDIDLVIGGHTNTFLWNGTTPDIEKAEGPYPTLVKQKSGRLVPAVQAYAYTKYLGKLHILFDSNGEIIRSNGNPILLDNSIKQDPEVLAIVNRYRENIMIITEEVVGTTSVILDGQSCRLKECNMGNLIADAMVYTYASEYRGYGWTDAPAAIIQGGGIRASIAHVNSPANITKGDLLRVMPFDGNVVKVTINGRDVWRMLEHSVWRYNPLRAPGQFLQMSGMMVEYDFQQPPGKRVMKVYMRCGECLNPEYSVLNTTGKYKILMPAFLSMGGDGFSVFDDLPSTPLHYDELNCTMNYIEKHSPVYPSTEGRIIINNLDKLKSSAATLNLSLSAVVALVFSSIL</sequence>
<evidence type="ECO:0000256" key="1">
    <source>
        <dbReference type="ARBA" id="ARBA00000815"/>
    </source>
</evidence>
<comment type="similarity">
    <text evidence="2 8">Belongs to the 5'-nucleotidase family.</text>
</comment>
<feature type="domain" description="5'-Nucleotidase C-terminal" evidence="10">
    <location>
        <begin position="356"/>
        <end position="531"/>
    </location>
</feature>
<dbReference type="OrthoDB" id="7722975at2759"/>
<comment type="catalytic activity">
    <reaction evidence="1">
        <text>a ribonucleoside 5'-phosphate + H2O = a ribonucleoside + phosphate</text>
        <dbReference type="Rhea" id="RHEA:12484"/>
        <dbReference type="ChEBI" id="CHEBI:15377"/>
        <dbReference type="ChEBI" id="CHEBI:18254"/>
        <dbReference type="ChEBI" id="CHEBI:43474"/>
        <dbReference type="ChEBI" id="CHEBI:58043"/>
        <dbReference type="EC" id="3.1.3.5"/>
    </reaction>
</comment>
<keyword evidence="5" id="KW-0732">Signal</keyword>
<dbReference type="InterPro" id="IPR004843">
    <property type="entry name" value="Calcineurin-like_PHP"/>
</dbReference>
<evidence type="ECO:0000256" key="8">
    <source>
        <dbReference type="RuleBase" id="RU362119"/>
    </source>
</evidence>
<keyword evidence="4" id="KW-0479">Metal-binding</keyword>
<dbReference type="Pfam" id="PF02872">
    <property type="entry name" value="5_nucleotid_C"/>
    <property type="match status" value="1"/>
</dbReference>
<evidence type="ECO:0000313" key="12">
    <source>
        <dbReference type="Proteomes" id="UP000249218"/>
    </source>
</evidence>
<name>A0A2W1BUT7_HELAM</name>
<dbReference type="Proteomes" id="UP000249218">
    <property type="component" value="Unassembled WGS sequence"/>
</dbReference>
<dbReference type="Gene3D" id="3.60.21.10">
    <property type="match status" value="1"/>
</dbReference>
<evidence type="ECO:0000256" key="7">
    <source>
        <dbReference type="ARBA" id="ARBA00022801"/>
    </source>
</evidence>
<dbReference type="GO" id="GO:0000166">
    <property type="term" value="F:nucleotide binding"/>
    <property type="evidence" value="ECO:0007669"/>
    <property type="project" value="UniProtKB-KW"/>
</dbReference>
<protein>
    <recommendedName>
        <fullName evidence="3">5'-nucleotidase</fullName>
        <ecNumber evidence="3">3.1.3.5</ecNumber>
    </recommendedName>
</protein>
<feature type="domain" description="Calcineurin-like phosphoesterase" evidence="9">
    <location>
        <begin position="42"/>
        <end position="262"/>
    </location>
</feature>
<dbReference type="InterPro" id="IPR029052">
    <property type="entry name" value="Metallo-depent_PP-like"/>
</dbReference>
<evidence type="ECO:0000256" key="2">
    <source>
        <dbReference type="ARBA" id="ARBA00006654"/>
    </source>
</evidence>
<feature type="non-terminal residue" evidence="11">
    <location>
        <position position="1"/>
    </location>
</feature>
<dbReference type="GO" id="GO:0005886">
    <property type="term" value="C:plasma membrane"/>
    <property type="evidence" value="ECO:0007669"/>
    <property type="project" value="TreeGrafter"/>
</dbReference>
<dbReference type="PRINTS" id="PR01607">
    <property type="entry name" value="APYRASEFAMLY"/>
</dbReference>
<dbReference type="GO" id="GO:0046872">
    <property type="term" value="F:metal ion binding"/>
    <property type="evidence" value="ECO:0007669"/>
    <property type="project" value="UniProtKB-KW"/>
</dbReference>
<evidence type="ECO:0000259" key="9">
    <source>
        <dbReference type="Pfam" id="PF00149"/>
    </source>
</evidence>
<keyword evidence="6 8" id="KW-0547">Nucleotide-binding</keyword>
<evidence type="ECO:0000256" key="4">
    <source>
        <dbReference type="ARBA" id="ARBA00022723"/>
    </source>
</evidence>
<dbReference type="PROSITE" id="PS00786">
    <property type="entry name" value="5_NUCLEOTIDASE_2"/>
    <property type="match status" value="1"/>
</dbReference>
<dbReference type="EC" id="3.1.3.5" evidence="3"/>
<dbReference type="PANTHER" id="PTHR11575:SF24">
    <property type="entry name" value="5'-NUCLEOTIDASE"/>
    <property type="match status" value="1"/>
</dbReference>
<dbReference type="GO" id="GO:0006196">
    <property type="term" value="P:AMP catabolic process"/>
    <property type="evidence" value="ECO:0007669"/>
    <property type="project" value="TreeGrafter"/>
</dbReference>
<dbReference type="CDD" id="cd07409">
    <property type="entry name" value="MPP_CD73_N"/>
    <property type="match status" value="1"/>
</dbReference>
<evidence type="ECO:0000259" key="10">
    <source>
        <dbReference type="Pfam" id="PF02872"/>
    </source>
</evidence>
<dbReference type="FunFam" id="3.90.780.10:FF:000001">
    <property type="entry name" value="NT5E isoform 3"/>
    <property type="match status" value="1"/>
</dbReference>
<evidence type="ECO:0000256" key="6">
    <source>
        <dbReference type="ARBA" id="ARBA00022741"/>
    </source>
</evidence>
<dbReference type="SUPFAM" id="SSF55816">
    <property type="entry name" value="5'-nucleotidase (syn. UDP-sugar hydrolase), C-terminal domain"/>
    <property type="match status" value="1"/>
</dbReference>
<reference evidence="11 12" key="1">
    <citation type="journal article" date="2017" name="BMC Biol.">
        <title>Genomic innovations, transcriptional plasticity and gene loss underlying the evolution and divergence of two highly polyphagous and invasive Helicoverpa pest species.</title>
        <authorList>
            <person name="Pearce S.L."/>
            <person name="Clarke D.F."/>
            <person name="East P.D."/>
            <person name="Elfekih S."/>
            <person name="Gordon K.H."/>
            <person name="Jermiin L.S."/>
            <person name="McGaughran A."/>
            <person name="Oakeshott J.G."/>
            <person name="Papanikolaou A."/>
            <person name="Perera O.P."/>
            <person name="Rane R.V."/>
            <person name="Richards S."/>
            <person name="Tay W.T."/>
            <person name="Walsh T.K."/>
            <person name="Anderson A."/>
            <person name="Anderson C.J."/>
            <person name="Asgari S."/>
            <person name="Board P.G."/>
            <person name="Bretschneider A."/>
            <person name="Campbell P.M."/>
            <person name="Chertemps T."/>
            <person name="Christeller J.T."/>
            <person name="Coppin C.W."/>
            <person name="Downes S.J."/>
            <person name="Duan G."/>
            <person name="Farnsworth C.A."/>
            <person name="Good R.T."/>
            <person name="Han L.B."/>
            <person name="Han Y.C."/>
            <person name="Hatje K."/>
            <person name="Horne I."/>
            <person name="Huang Y.P."/>
            <person name="Hughes D.S."/>
            <person name="Jacquin-Joly E."/>
            <person name="James W."/>
            <person name="Jhangiani S."/>
            <person name="Kollmar M."/>
            <person name="Kuwar S.S."/>
            <person name="Li S."/>
            <person name="Liu N.Y."/>
            <person name="Maibeche M.T."/>
            <person name="Miller J.R."/>
            <person name="Montagne N."/>
            <person name="Perry T."/>
            <person name="Qu J."/>
            <person name="Song S.V."/>
            <person name="Sutton G.G."/>
            <person name="Vogel H."/>
            <person name="Walenz B.P."/>
            <person name="Xu W."/>
            <person name="Zhang H.J."/>
            <person name="Zou Z."/>
            <person name="Batterham P."/>
            <person name="Edwards O.R."/>
            <person name="Feyereisen R."/>
            <person name="Gibbs R.A."/>
            <person name="Heckel D.G."/>
            <person name="McGrath A."/>
            <person name="Robin C."/>
            <person name="Scherer S.E."/>
            <person name="Worley K.C."/>
            <person name="Wu Y.D."/>
        </authorList>
    </citation>
    <scope>NUCLEOTIDE SEQUENCE [LARGE SCALE GENOMIC DNA]</scope>
    <source>
        <strain evidence="11">Harm_GR_Male_#8</strain>
        <tissue evidence="11">Whole organism</tissue>
    </source>
</reference>
<dbReference type="Pfam" id="PF00149">
    <property type="entry name" value="Metallophos"/>
    <property type="match status" value="1"/>
</dbReference>
<accession>A0A2W1BUT7</accession>
<keyword evidence="7 8" id="KW-0378">Hydrolase</keyword>
<keyword evidence="12" id="KW-1185">Reference proteome</keyword>
<organism evidence="11 12">
    <name type="scientific">Helicoverpa armigera</name>
    <name type="common">Cotton bollworm</name>
    <name type="synonym">Heliothis armigera</name>
    <dbReference type="NCBI Taxonomy" id="29058"/>
    <lineage>
        <taxon>Eukaryota</taxon>
        <taxon>Metazoa</taxon>
        <taxon>Ecdysozoa</taxon>
        <taxon>Arthropoda</taxon>
        <taxon>Hexapoda</taxon>
        <taxon>Insecta</taxon>
        <taxon>Pterygota</taxon>
        <taxon>Neoptera</taxon>
        <taxon>Endopterygota</taxon>
        <taxon>Lepidoptera</taxon>
        <taxon>Glossata</taxon>
        <taxon>Ditrysia</taxon>
        <taxon>Noctuoidea</taxon>
        <taxon>Noctuidae</taxon>
        <taxon>Heliothinae</taxon>
        <taxon>Helicoverpa</taxon>
    </lineage>
</organism>
<evidence type="ECO:0000313" key="11">
    <source>
        <dbReference type="EMBL" id="PZC76416.1"/>
    </source>
</evidence>
<dbReference type="Gene3D" id="3.90.780.10">
    <property type="entry name" value="5'-Nucleotidase, C-terminal domain"/>
    <property type="match status" value="1"/>
</dbReference>
<dbReference type="InterPro" id="IPR006179">
    <property type="entry name" value="5_nucleotidase/apyrase"/>
</dbReference>
<dbReference type="GO" id="GO:0008253">
    <property type="term" value="F:5'-nucleotidase activity"/>
    <property type="evidence" value="ECO:0007669"/>
    <property type="project" value="UniProtKB-EC"/>
</dbReference>
<evidence type="ECO:0000256" key="5">
    <source>
        <dbReference type="ARBA" id="ARBA00022729"/>
    </source>
</evidence>
<dbReference type="InterPro" id="IPR036907">
    <property type="entry name" value="5'-Nucleotdase_C_sf"/>
</dbReference>
<evidence type="ECO:0000256" key="3">
    <source>
        <dbReference type="ARBA" id="ARBA00012643"/>
    </source>
</evidence>
<gene>
    <name evidence="11" type="primary">HaOG204655</name>
    <name evidence="11" type="ORF">B5X24_HaOG204655</name>
</gene>
<dbReference type="AlphaFoldDB" id="A0A2W1BUT7"/>
<dbReference type="FunFam" id="3.60.21.10:FF:000020">
    <property type="entry name" value="NT5E isoform 4"/>
    <property type="match status" value="1"/>
</dbReference>
<dbReference type="PANTHER" id="PTHR11575">
    <property type="entry name" value="5'-NUCLEOTIDASE-RELATED"/>
    <property type="match status" value="1"/>
</dbReference>
<proteinExistence type="inferred from homology"/>
<dbReference type="InterPro" id="IPR008334">
    <property type="entry name" value="5'-Nucleotdase_C"/>
</dbReference>
<dbReference type="InterPro" id="IPR006146">
    <property type="entry name" value="5'-Nucleotdase_CS"/>
</dbReference>